<keyword evidence="10" id="KW-0902">Two-component regulatory system</keyword>
<dbReference type="CDD" id="cd00082">
    <property type="entry name" value="HisKA"/>
    <property type="match status" value="1"/>
</dbReference>
<dbReference type="Pfam" id="PF00512">
    <property type="entry name" value="HisKA"/>
    <property type="match status" value="1"/>
</dbReference>
<dbReference type="Gene3D" id="6.10.340.10">
    <property type="match status" value="1"/>
</dbReference>
<feature type="transmembrane region" description="Helical" evidence="12">
    <location>
        <begin position="12"/>
        <end position="36"/>
    </location>
</feature>
<dbReference type="SUPFAM" id="SSF47384">
    <property type="entry name" value="Homodimeric domain of signal transducing histidine kinase"/>
    <property type="match status" value="1"/>
</dbReference>
<dbReference type="PROSITE" id="PS50885">
    <property type="entry name" value="HAMP"/>
    <property type="match status" value="1"/>
</dbReference>
<evidence type="ECO:0000256" key="10">
    <source>
        <dbReference type="ARBA" id="ARBA00023012"/>
    </source>
</evidence>
<dbReference type="PRINTS" id="PR00344">
    <property type="entry name" value="BCTRLSENSOR"/>
</dbReference>
<evidence type="ECO:0000259" key="13">
    <source>
        <dbReference type="PROSITE" id="PS50109"/>
    </source>
</evidence>
<dbReference type="InterPro" id="IPR003661">
    <property type="entry name" value="HisK_dim/P_dom"/>
</dbReference>
<dbReference type="InterPro" id="IPR004358">
    <property type="entry name" value="Sig_transdc_His_kin-like_C"/>
</dbReference>
<dbReference type="PROSITE" id="PS50109">
    <property type="entry name" value="HIS_KIN"/>
    <property type="match status" value="1"/>
</dbReference>
<dbReference type="Pfam" id="PF00672">
    <property type="entry name" value="HAMP"/>
    <property type="match status" value="1"/>
</dbReference>
<gene>
    <name evidence="15" type="ORF">P5G65_23430</name>
</gene>
<dbReference type="Pfam" id="PF02518">
    <property type="entry name" value="HATPase_c"/>
    <property type="match status" value="1"/>
</dbReference>
<organism evidence="15 16">
    <name type="scientific">Paenibacillus chondroitinus</name>
    <dbReference type="NCBI Taxonomy" id="59842"/>
    <lineage>
        <taxon>Bacteria</taxon>
        <taxon>Bacillati</taxon>
        <taxon>Bacillota</taxon>
        <taxon>Bacilli</taxon>
        <taxon>Bacillales</taxon>
        <taxon>Paenibacillaceae</taxon>
        <taxon>Paenibacillus</taxon>
    </lineage>
</organism>
<evidence type="ECO:0000256" key="1">
    <source>
        <dbReference type="ARBA" id="ARBA00000085"/>
    </source>
</evidence>
<accession>A0ABU6DGG4</accession>
<proteinExistence type="predicted"/>
<dbReference type="InterPro" id="IPR036097">
    <property type="entry name" value="HisK_dim/P_sf"/>
</dbReference>
<dbReference type="Proteomes" id="UP001355653">
    <property type="component" value="Unassembled WGS sequence"/>
</dbReference>
<comment type="catalytic activity">
    <reaction evidence="1">
        <text>ATP + protein L-histidine = ADP + protein N-phospho-L-histidine.</text>
        <dbReference type="EC" id="2.7.13.3"/>
    </reaction>
</comment>
<dbReference type="InterPro" id="IPR036890">
    <property type="entry name" value="HATPase_C_sf"/>
</dbReference>
<keyword evidence="8 15" id="KW-0418">Kinase</keyword>
<evidence type="ECO:0000256" key="6">
    <source>
        <dbReference type="ARBA" id="ARBA00022679"/>
    </source>
</evidence>
<dbReference type="EC" id="2.7.13.3" evidence="3"/>
<evidence type="ECO:0000313" key="16">
    <source>
        <dbReference type="Proteomes" id="UP001355653"/>
    </source>
</evidence>
<evidence type="ECO:0000256" key="2">
    <source>
        <dbReference type="ARBA" id="ARBA00004651"/>
    </source>
</evidence>
<dbReference type="EMBL" id="JAROBY010000041">
    <property type="protein sequence ID" value="MEB4796857.1"/>
    <property type="molecule type" value="Genomic_DNA"/>
</dbReference>
<dbReference type="SMART" id="SM00388">
    <property type="entry name" value="HisKA"/>
    <property type="match status" value="1"/>
</dbReference>
<dbReference type="RefSeq" id="WP_127455216.1">
    <property type="nucleotide sequence ID" value="NZ_JAROBY010000041.1"/>
</dbReference>
<evidence type="ECO:0000256" key="7">
    <source>
        <dbReference type="ARBA" id="ARBA00022741"/>
    </source>
</evidence>
<dbReference type="PANTHER" id="PTHR45453">
    <property type="entry name" value="PHOSPHATE REGULON SENSOR PROTEIN PHOR"/>
    <property type="match status" value="1"/>
</dbReference>
<dbReference type="InterPro" id="IPR050351">
    <property type="entry name" value="BphY/WalK/GraS-like"/>
</dbReference>
<name>A0ABU6DGG4_9BACL</name>
<keyword evidence="7" id="KW-0547">Nucleotide-binding</keyword>
<dbReference type="SUPFAM" id="SSF158472">
    <property type="entry name" value="HAMP domain-like"/>
    <property type="match status" value="1"/>
</dbReference>
<sequence>MIKGLYGRHVVAYIGIAAGILLITCITLIIEMLYHFSMYRDQDMGMGLNISILFDHLELALIQSVLWTSVIGIILAVLISLYVAKKITAPLLEMKKVSELMAQGHLDARTMLKGKDELADLGNSLNYLAEQLQQQEHLRKIMTSDIAHELRTPLTTLKSHMLALLDGIWEPTPDRIRGCHEEIERLIDLVGDLEQLTEMESPHFHLDLQNEDISLIVDQAVESMRPAFVEKQIQLTVNETNSIFLKVDRKRFVQILINLLSNALKYTPEGKEVSVQLKEDGNKVELFISDTGIGIHSKELPYVFERLYRVDKSRDRKSGGSGIGLTIVKKLVEAHGGNVLLESKEGIGTTAHLVFTIQ</sequence>
<dbReference type="SMART" id="SM00387">
    <property type="entry name" value="HATPase_c"/>
    <property type="match status" value="1"/>
</dbReference>
<evidence type="ECO:0000256" key="5">
    <source>
        <dbReference type="ARBA" id="ARBA00022553"/>
    </source>
</evidence>
<dbReference type="GO" id="GO:0016301">
    <property type="term" value="F:kinase activity"/>
    <property type="evidence" value="ECO:0007669"/>
    <property type="project" value="UniProtKB-KW"/>
</dbReference>
<keyword evidence="11 12" id="KW-0472">Membrane</keyword>
<dbReference type="PANTHER" id="PTHR45453:SF1">
    <property type="entry name" value="PHOSPHATE REGULON SENSOR PROTEIN PHOR"/>
    <property type="match status" value="1"/>
</dbReference>
<evidence type="ECO:0000256" key="9">
    <source>
        <dbReference type="ARBA" id="ARBA00022840"/>
    </source>
</evidence>
<comment type="subcellular location">
    <subcellularLocation>
        <location evidence="2">Cell membrane</location>
        <topology evidence="2">Multi-pass membrane protein</topology>
    </subcellularLocation>
</comment>
<dbReference type="InterPro" id="IPR005467">
    <property type="entry name" value="His_kinase_dom"/>
</dbReference>
<feature type="transmembrane region" description="Helical" evidence="12">
    <location>
        <begin position="65"/>
        <end position="84"/>
    </location>
</feature>
<evidence type="ECO:0000259" key="14">
    <source>
        <dbReference type="PROSITE" id="PS50885"/>
    </source>
</evidence>
<comment type="caution">
    <text evidence="15">The sequence shown here is derived from an EMBL/GenBank/DDBJ whole genome shotgun (WGS) entry which is preliminary data.</text>
</comment>
<evidence type="ECO:0000256" key="4">
    <source>
        <dbReference type="ARBA" id="ARBA00022475"/>
    </source>
</evidence>
<protein>
    <recommendedName>
        <fullName evidence="3">histidine kinase</fullName>
        <ecNumber evidence="3">2.7.13.3</ecNumber>
    </recommendedName>
</protein>
<evidence type="ECO:0000256" key="11">
    <source>
        <dbReference type="ARBA" id="ARBA00023136"/>
    </source>
</evidence>
<reference evidence="15 16" key="1">
    <citation type="submission" date="2023-03" db="EMBL/GenBank/DDBJ databases">
        <title>Bacillus Genome Sequencing.</title>
        <authorList>
            <person name="Dunlap C."/>
        </authorList>
    </citation>
    <scope>NUCLEOTIDE SEQUENCE [LARGE SCALE GENOMIC DNA]</scope>
    <source>
        <strain evidence="15 16">NRS-1351</strain>
    </source>
</reference>
<keyword evidence="6" id="KW-0808">Transferase</keyword>
<keyword evidence="9" id="KW-0067">ATP-binding</keyword>
<feature type="domain" description="Histidine kinase" evidence="13">
    <location>
        <begin position="145"/>
        <end position="358"/>
    </location>
</feature>
<keyword evidence="12" id="KW-1133">Transmembrane helix</keyword>
<dbReference type="Gene3D" id="3.30.565.10">
    <property type="entry name" value="Histidine kinase-like ATPase, C-terminal domain"/>
    <property type="match status" value="1"/>
</dbReference>
<dbReference type="Gene3D" id="1.10.287.130">
    <property type="match status" value="1"/>
</dbReference>
<dbReference type="InterPro" id="IPR003660">
    <property type="entry name" value="HAMP_dom"/>
</dbReference>
<dbReference type="InterPro" id="IPR003594">
    <property type="entry name" value="HATPase_dom"/>
</dbReference>
<evidence type="ECO:0000256" key="12">
    <source>
        <dbReference type="SAM" id="Phobius"/>
    </source>
</evidence>
<dbReference type="SUPFAM" id="SSF55874">
    <property type="entry name" value="ATPase domain of HSP90 chaperone/DNA topoisomerase II/histidine kinase"/>
    <property type="match status" value="1"/>
</dbReference>
<evidence type="ECO:0000313" key="15">
    <source>
        <dbReference type="EMBL" id="MEB4796857.1"/>
    </source>
</evidence>
<keyword evidence="12" id="KW-0812">Transmembrane</keyword>
<keyword evidence="5" id="KW-0597">Phosphoprotein</keyword>
<keyword evidence="16" id="KW-1185">Reference proteome</keyword>
<evidence type="ECO:0000256" key="8">
    <source>
        <dbReference type="ARBA" id="ARBA00022777"/>
    </source>
</evidence>
<dbReference type="CDD" id="cd06225">
    <property type="entry name" value="HAMP"/>
    <property type="match status" value="1"/>
</dbReference>
<evidence type="ECO:0000256" key="3">
    <source>
        <dbReference type="ARBA" id="ARBA00012438"/>
    </source>
</evidence>
<feature type="domain" description="HAMP" evidence="14">
    <location>
        <begin position="85"/>
        <end position="137"/>
    </location>
</feature>
<keyword evidence="4" id="KW-1003">Cell membrane</keyword>
<dbReference type="SMART" id="SM00304">
    <property type="entry name" value="HAMP"/>
    <property type="match status" value="1"/>
</dbReference>